<dbReference type="OrthoDB" id="9806653at2"/>
<name>A0A1I0A515_9BACI</name>
<dbReference type="EMBL" id="FOHE01000003">
    <property type="protein sequence ID" value="SES89260.1"/>
    <property type="molecule type" value="Genomic_DNA"/>
</dbReference>
<dbReference type="Gene3D" id="3.40.50.2000">
    <property type="entry name" value="Glycogen Phosphorylase B"/>
    <property type="match status" value="2"/>
</dbReference>
<evidence type="ECO:0000259" key="2">
    <source>
        <dbReference type="Pfam" id="PF13477"/>
    </source>
</evidence>
<keyword evidence="4" id="KW-1185">Reference proteome</keyword>
<dbReference type="SUPFAM" id="SSF53756">
    <property type="entry name" value="UDP-Glycosyltransferase/glycogen phosphorylase"/>
    <property type="match status" value="1"/>
</dbReference>
<protein>
    <submittedName>
        <fullName evidence="3">Glycosyltransferase involved in cell wall bisynthesis</fullName>
    </submittedName>
</protein>
<dbReference type="Pfam" id="PF00534">
    <property type="entry name" value="Glycos_transf_1"/>
    <property type="match status" value="1"/>
</dbReference>
<reference evidence="3 4" key="1">
    <citation type="submission" date="2016-10" db="EMBL/GenBank/DDBJ databases">
        <authorList>
            <person name="de Groot N.N."/>
        </authorList>
    </citation>
    <scope>NUCLEOTIDE SEQUENCE [LARGE SCALE GENOMIC DNA]</scope>
    <source>
        <strain evidence="3 4">IBRC-M 10780</strain>
    </source>
</reference>
<keyword evidence="3" id="KW-0808">Transferase</keyword>
<dbReference type="GO" id="GO:0016757">
    <property type="term" value="F:glycosyltransferase activity"/>
    <property type="evidence" value="ECO:0007669"/>
    <property type="project" value="InterPro"/>
</dbReference>
<sequence length="382" mass="43824">MKCLIVTTLDRQVLLFLIPHIKLLHGLGNDVSVATSIEDKQQLEKKLPTVSLHHVSFSRSIYDLANLKAFFKIRRLLRTENYNFVHVHTPIAAFITRIAAPKKQQIIYTAHGFHFNENGSAFSNRIFYLAEKIAANKTDKLIVMNQEDFQKAKGFMSEDKIQRIHGIGVDAAYFYQAAYTQDDRDQLKEKLSIPKNKKVITHLAEFNENKRQIDVVDAAEQLKTMYKDFVILLVGDGVLLDDIEREIERRDLTEYVRCLHFRKDIRDILSITDIGLLVSLREGLPKSLMEMMSMKIPIVGTDIRGNRELVEDGKNGFLIPIKSPTELMKALLTLLEKKELCQAMGNNGRREVLEKYDLKRILEEMKKVYPACNGSNTTTSIL</sequence>
<dbReference type="STRING" id="930131.SAMN05216389_10382"/>
<dbReference type="PANTHER" id="PTHR12526:SF630">
    <property type="entry name" value="GLYCOSYLTRANSFERASE"/>
    <property type="match status" value="1"/>
</dbReference>
<accession>A0A1I0A515</accession>
<organism evidence="3 4">
    <name type="scientific">Oceanobacillus limi</name>
    <dbReference type="NCBI Taxonomy" id="930131"/>
    <lineage>
        <taxon>Bacteria</taxon>
        <taxon>Bacillati</taxon>
        <taxon>Bacillota</taxon>
        <taxon>Bacilli</taxon>
        <taxon>Bacillales</taxon>
        <taxon>Bacillaceae</taxon>
        <taxon>Oceanobacillus</taxon>
    </lineage>
</organism>
<dbReference type="Pfam" id="PF13477">
    <property type="entry name" value="Glyco_trans_4_2"/>
    <property type="match status" value="1"/>
</dbReference>
<dbReference type="InterPro" id="IPR028098">
    <property type="entry name" value="Glyco_trans_4-like_N"/>
</dbReference>
<evidence type="ECO:0000313" key="4">
    <source>
        <dbReference type="Proteomes" id="UP000198618"/>
    </source>
</evidence>
<evidence type="ECO:0000313" key="3">
    <source>
        <dbReference type="EMBL" id="SES89260.1"/>
    </source>
</evidence>
<feature type="domain" description="Glycosyltransferase subfamily 4-like N-terminal" evidence="2">
    <location>
        <begin position="16"/>
        <end position="144"/>
    </location>
</feature>
<feature type="domain" description="Glycosyl transferase family 1" evidence="1">
    <location>
        <begin position="183"/>
        <end position="350"/>
    </location>
</feature>
<proteinExistence type="predicted"/>
<evidence type="ECO:0000259" key="1">
    <source>
        <dbReference type="Pfam" id="PF00534"/>
    </source>
</evidence>
<dbReference type="PANTHER" id="PTHR12526">
    <property type="entry name" value="GLYCOSYLTRANSFERASE"/>
    <property type="match status" value="1"/>
</dbReference>
<dbReference type="CDD" id="cd03808">
    <property type="entry name" value="GT4_CapM-like"/>
    <property type="match status" value="1"/>
</dbReference>
<gene>
    <name evidence="3" type="ORF">SAMN05216389_10382</name>
</gene>
<dbReference type="InterPro" id="IPR001296">
    <property type="entry name" value="Glyco_trans_1"/>
</dbReference>
<dbReference type="Proteomes" id="UP000198618">
    <property type="component" value="Unassembled WGS sequence"/>
</dbReference>
<dbReference type="AlphaFoldDB" id="A0A1I0A515"/>
<dbReference type="RefSeq" id="WP_090867360.1">
    <property type="nucleotide sequence ID" value="NZ_FOHE01000003.1"/>
</dbReference>